<feature type="region of interest" description="Disordered" evidence="1">
    <location>
        <begin position="1"/>
        <end position="23"/>
    </location>
</feature>
<gene>
    <name evidence="2 4" type="primary">Vamp5</name>
    <name evidence="2" type="ORF">rCG_56474</name>
</gene>
<reference evidence="3" key="1">
    <citation type="submission" date="2005-09" db="EMBL/GenBank/DDBJ databases">
        <authorList>
            <person name="Mural R.J."/>
            <person name="Li P.W."/>
            <person name="Adams M.D."/>
            <person name="Amanatides P.G."/>
            <person name="Baden-Tillson H."/>
            <person name="Barnstead M."/>
            <person name="Chin S.H."/>
            <person name="Dew I."/>
            <person name="Evans C.A."/>
            <person name="Ferriera S."/>
            <person name="Flanigan M."/>
            <person name="Fosler C."/>
            <person name="Glodek A."/>
            <person name="Gu Z."/>
            <person name="Holt R.A."/>
            <person name="Jennings D."/>
            <person name="Kraft C.L."/>
            <person name="Lu F."/>
            <person name="Nguyen T."/>
            <person name="Nusskern D.R."/>
            <person name="Pfannkoch C.M."/>
            <person name="Sitter C."/>
            <person name="Sutton G.G."/>
            <person name="Venter J.C."/>
            <person name="Wang Z."/>
            <person name="Woodage T."/>
            <person name="Zheng X.H."/>
            <person name="Zhong F."/>
        </authorList>
    </citation>
    <scope>NUCLEOTIDE SEQUENCE [LARGE SCALE GENOMIC DNA]</scope>
    <source>
        <strain>BN</strain>
        <strain evidence="3">Sprague-Dawley</strain>
    </source>
</reference>
<accession>A6IAB6</accession>
<dbReference type="AlphaFoldDB" id="A6IAB6"/>
<dbReference type="RGD" id="620419">
    <property type="gene designation" value="Vamp5"/>
</dbReference>
<evidence type="ECO:0000313" key="4">
    <source>
        <dbReference type="RGD" id="620419"/>
    </source>
</evidence>
<feature type="region of interest" description="Disordered" evidence="1">
    <location>
        <begin position="42"/>
        <end position="91"/>
    </location>
</feature>
<proteinExistence type="predicted"/>
<evidence type="ECO:0000313" key="2">
    <source>
        <dbReference type="EMBL" id="EDL91033.1"/>
    </source>
</evidence>
<evidence type="ECO:0000256" key="1">
    <source>
        <dbReference type="SAM" id="MobiDB-lite"/>
    </source>
</evidence>
<protein>
    <submittedName>
        <fullName evidence="2">Vesicle-associated membrane protein 5, isoform CRA_a</fullName>
    </submittedName>
</protein>
<sequence>MPAAGRPSDGNHAQQFRQGPGTRWEAVRVAAALRPAPGHEFCLQQDNQDFSPAEALGEYPVPGLPGASRGWRPSPHPGCASGHLSSEWRGQ</sequence>
<name>A6IAB6_RAT</name>
<dbReference type="Proteomes" id="UP000234681">
    <property type="component" value="Chromosome 4"/>
</dbReference>
<organism evidence="2 3">
    <name type="scientific">Rattus norvegicus</name>
    <name type="common">Rat</name>
    <dbReference type="NCBI Taxonomy" id="10116"/>
    <lineage>
        <taxon>Eukaryota</taxon>
        <taxon>Metazoa</taxon>
        <taxon>Chordata</taxon>
        <taxon>Craniata</taxon>
        <taxon>Vertebrata</taxon>
        <taxon>Euteleostomi</taxon>
        <taxon>Mammalia</taxon>
        <taxon>Eutheria</taxon>
        <taxon>Euarchontoglires</taxon>
        <taxon>Glires</taxon>
        <taxon>Rodentia</taxon>
        <taxon>Myomorpha</taxon>
        <taxon>Muroidea</taxon>
        <taxon>Muridae</taxon>
        <taxon>Murinae</taxon>
        <taxon>Rattus</taxon>
    </lineage>
</organism>
<evidence type="ECO:0000313" key="3">
    <source>
        <dbReference type="Proteomes" id="UP000234681"/>
    </source>
</evidence>
<dbReference type="EMBL" id="CH473957">
    <property type="protein sequence ID" value="EDL91033.1"/>
    <property type="molecule type" value="Genomic_DNA"/>
</dbReference>